<protein>
    <submittedName>
        <fullName evidence="1">Uncharacterized protein</fullName>
    </submittedName>
</protein>
<evidence type="ECO:0000313" key="2">
    <source>
        <dbReference type="Proteomes" id="UP001163603"/>
    </source>
</evidence>
<dbReference type="EMBL" id="CM047744">
    <property type="protein sequence ID" value="KAJ0028067.1"/>
    <property type="molecule type" value="Genomic_DNA"/>
</dbReference>
<keyword evidence="2" id="KW-1185">Reference proteome</keyword>
<evidence type="ECO:0000313" key="1">
    <source>
        <dbReference type="EMBL" id="KAJ0028067.1"/>
    </source>
</evidence>
<accession>A0ACC0Y3A2</accession>
<comment type="caution">
    <text evidence="1">The sequence shown here is derived from an EMBL/GenBank/DDBJ whole genome shotgun (WGS) entry which is preliminary data.</text>
</comment>
<organism evidence="1 2">
    <name type="scientific">Pistacia integerrima</name>
    <dbReference type="NCBI Taxonomy" id="434235"/>
    <lineage>
        <taxon>Eukaryota</taxon>
        <taxon>Viridiplantae</taxon>
        <taxon>Streptophyta</taxon>
        <taxon>Embryophyta</taxon>
        <taxon>Tracheophyta</taxon>
        <taxon>Spermatophyta</taxon>
        <taxon>Magnoliopsida</taxon>
        <taxon>eudicotyledons</taxon>
        <taxon>Gunneridae</taxon>
        <taxon>Pentapetalae</taxon>
        <taxon>rosids</taxon>
        <taxon>malvids</taxon>
        <taxon>Sapindales</taxon>
        <taxon>Anacardiaceae</taxon>
        <taxon>Pistacia</taxon>
    </lineage>
</organism>
<dbReference type="Proteomes" id="UP001163603">
    <property type="component" value="Chromosome 9"/>
</dbReference>
<proteinExistence type="predicted"/>
<reference evidence="2" key="1">
    <citation type="journal article" date="2023" name="G3 (Bethesda)">
        <title>Genome assembly and association tests identify interacting loci associated with vigor, precocity, and sex in interspecific pistachio rootstocks.</title>
        <authorList>
            <person name="Palmer W."/>
            <person name="Jacygrad E."/>
            <person name="Sagayaradj S."/>
            <person name="Cavanaugh K."/>
            <person name="Han R."/>
            <person name="Bertier L."/>
            <person name="Beede B."/>
            <person name="Kafkas S."/>
            <person name="Golino D."/>
            <person name="Preece J."/>
            <person name="Michelmore R."/>
        </authorList>
    </citation>
    <scope>NUCLEOTIDE SEQUENCE [LARGE SCALE GENOMIC DNA]</scope>
</reference>
<gene>
    <name evidence="1" type="ORF">Pint_35811</name>
</gene>
<name>A0ACC0Y3A2_9ROSI</name>
<sequence length="107" mass="11722">MSSKKAKLPKVAVLSSARWFPRASRPCPHHFILEFSLWAIFGAIDRAIAVGNTVVWKPSKCLACSSFLANVVRGTLTIKLLKSLRVALKLVKNSSNKNGIRSSSQVD</sequence>